<organism evidence="2 3">
    <name type="scientific">Sclerotinia sclerotiorum (strain ATCC 18683 / 1980 / Ss-1)</name>
    <name type="common">White mold</name>
    <name type="synonym">Whetzelinia sclerotiorum</name>
    <dbReference type="NCBI Taxonomy" id="665079"/>
    <lineage>
        <taxon>Eukaryota</taxon>
        <taxon>Fungi</taxon>
        <taxon>Dikarya</taxon>
        <taxon>Ascomycota</taxon>
        <taxon>Pezizomycotina</taxon>
        <taxon>Leotiomycetes</taxon>
        <taxon>Helotiales</taxon>
        <taxon>Sclerotiniaceae</taxon>
        <taxon>Sclerotinia</taxon>
    </lineage>
</organism>
<dbReference type="Proteomes" id="UP000001312">
    <property type="component" value="Unassembled WGS sequence"/>
</dbReference>
<keyword evidence="3" id="KW-1185">Reference proteome</keyword>
<accession>A7F8S1</accession>
<keyword evidence="1" id="KW-1133">Transmembrane helix</keyword>
<protein>
    <submittedName>
        <fullName evidence="2">Uncharacterized protein</fullName>
    </submittedName>
</protein>
<evidence type="ECO:0000313" key="2">
    <source>
        <dbReference type="EMBL" id="EDN99142.1"/>
    </source>
</evidence>
<dbReference type="RefSeq" id="XP_001585142.1">
    <property type="nucleotide sequence ID" value="XM_001585092.1"/>
</dbReference>
<dbReference type="AlphaFoldDB" id="A7F8S1"/>
<sequence>MPPPLFAAEMSSMLKGAGSWTAVKMQHQDTLWLITWFSFHMIICTNFAMLERTCLLTSTQ</sequence>
<keyword evidence="1" id="KW-0812">Transmembrane</keyword>
<reference evidence="3" key="1">
    <citation type="journal article" date="2011" name="PLoS Genet.">
        <title>Genomic analysis of the necrotrophic fungal pathogens Sclerotinia sclerotiorum and Botrytis cinerea.</title>
        <authorList>
            <person name="Amselem J."/>
            <person name="Cuomo C.A."/>
            <person name="van Kan J.A."/>
            <person name="Viaud M."/>
            <person name="Benito E.P."/>
            <person name="Couloux A."/>
            <person name="Coutinho P.M."/>
            <person name="de Vries R.P."/>
            <person name="Dyer P.S."/>
            <person name="Fillinger S."/>
            <person name="Fournier E."/>
            <person name="Gout L."/>
            <person name="Hahn M."/>
            <person name="Kohn L."/>
            <person name="Lapalu N."/>
            <person name="Plummer K.M."/>
            <person name="Pradier J.M."/>
            <person name="Quevillon E."/>
            <person name="Sharon A."/>
            <person name="Simon A."/>
            <person name="ten Have A."/>
            <person name="Tudzynski B."/>
            <person name="Tudzynski P."/>
            <person name="Wincker P."/>
            <person name="Andrew M."/>
            <person name="Anthouard V."/>
            <person name="Beever R.E."/>
            <person name="Beffa R."/>
            <person name="Benoit I."/>
            <person name="Bouzid O."/>
            <person name="Brault B."/>
            <person name="Chen Z."/>
            <person name="Choquer M."/>
            <person name="Collemare J."/>
            <person name="Cotton P."/>
            <person name="Danchin E.G."/>
            <person name="Da Silva C."/>
            <person name="Gautier A."/>
            <person name="Giraud C."/>
            <person name="Giraud T."/>
            <person name="Gonzalez C."/>
            <person name="Grossetete S."/>
            <person name="Guldener U."/>
            <person name="Henrissat B."/>
            <person name="Howlett B.J."/>
            <person name="Kodira C."/>
            <person name="Kretschmer M."/>
            <person name="Lappartient A."/>
            <person name="Leroch M."/>
            <person name="Levis C."/>
            <person name="Mauceli E."/>
            <person name="Neuveglise C."/>
            <person name="Oeser B."/>
            <person name="Pearson M."/>
            <person name="Poulain J."/>
            <person name="Poussereau N."/>
            <person name="Quesneville H."/>
            <person name="Rascle C."/>
            <person name="Schumacher J."/>
            <person name="Segurens B."/>
            <person name="Sexton A."/>
            <person name="Silva E."/>
            <person name="Sirven C."/>
            <person name="Soanes D.M."/>
            <person name="Talbot N.J."/>
            <person name="Templeton M."/>
            <person name="Yandava C."/>
            <person name="Yarden O."/>
            <person name="Zeng Q."/>
            <person name="Rollins J.A."/>
            <person name="Lebrun M.H."/>
            <person name="Dickman M."/>
        </authorList>
    </citation>
    <scope>NUCLEOTIDE SEQUENCE [LARGE SCALE GENOMIC DNA]</scope>
    <source>
        <strain evidence="3">ATCC 18683 / 1980 / Ss-1</strain>
    </source>
</reference>
<evidence type="ECO:0000256" key="1">
    <source>
        <dbReference type="SAM" id="Phobius"/>
    </source>
</evidence>
<gene>
    <name evidence="2" type="ORF">SS1G_14002</name>
</gene>
<dbReference type="InParanoid" id="A7F8S1"/>
<dbReference type="GeneID" id="5481125"/>
<evidence type="ECO:0000313" key="3">
    <source>
        <dbReference type="Proteomes" id="UP000001312"/>
    </source>
</evidence>
<keyword evidence="1" id="KW-0472">Membrane</keyword>
<dbReference type="EMBL" id="CH476648">
    <property type="protein sequence ID" value="EDN99142.1"/>
    <property type="molecule type" value="Genomic_DNA"/>
</dbReference>
<name>A7F8S1_SCLS1</name>
<proteinExistence type="predicted"/>
<dbReference type="KEGG" id="ssl:SS1G_14002"/>
<feature type="transmembrane region" description="Helical" evidence="1">
    <location>
        <begin position="30"/>
        <end position="50"/>
    </location>
</feature>